<name>E1YEM9_9BACT</name>
<proteinExistence type="predicted"/>
<protein>
    <recommendedName>
        <fullName evidence="1">DUF6575 domain-containing protein</fullName>
    </recommendedName>
</protein>
<dbReference type="InterPro" id="IPR046482">
    <property type="entry name" value="DUF6575"/>
</dbReference>
<reference evidence="2" key="1">
    <citation type="journal article" date="2011" name="Environ. Microbiol.">
        <title>Genomic insights into the metabolic potential of the polycyclic aromatic hydrocarbon degrading sulfate-reducing Deltaproteobacterium N47.</title>
        <authorList>
            <person name="Bergmann F."/>
            <person name="Selesi D."/>
            <person name="Weinmaier T."/>
            <person name="Tischler P."/>
            <person name="Rattei T."/>
            <person name="Meckenstock R.U."/>
        </authorList>
    </citation>
    <scope>NUCLEOTIDE SEQUENCE</scope>
</reference>
<feature type="domain" description="DUF6575" evidence="1">
    <location>
        <begin position="13"/>
        <end position="125"/>
    </location>
</feature>
<dbReference type="Pfam" id="PF20215">
    <property type="entry name" value="DUF6575"/>
    <property type="match status" value="1"/>
</dbReference>
<dbReference type="EMBL" id="FR695872">
    <property type="protein sequence ID" value="CBX29023.1"/>
    <property type="molecule type" value="Genomic_DNA"/>
</dbReference>
<gene>
    <name evidence="2" type="ORF">N47_J00040</name>
</gene>
<evidence type="ECO:0000313" key="2">
    <source>
        <dbReference type="EMBL" id="CBX29023.1"/>
    </source>
</evidence>
<accession>E1YEM9</accession>
<dbReference type="AlphaFoldDB" id="E1YEM9"/>
<organism evidence="2">
    <name type="scientific">uncultured Desulfobacterium sp</name>
    <dbReference type="NCBI Taxonomy" id="201089"/>
    <lineage>
        <taxon>Bacteria</taxon>
        <taxon>Pseudomonadati</taxon>
        <taxon>Thermodesulfobacteriota</taxon>
        <taxon>Desulfobacteria</taxon>
        <taxon>Desulfobacterales</taxon>
        <taxon>Desulfobacteriaceae</taxon>
        <taxon>Desulfobacterium</taxon>
        <taxon>environmental samples</taxon>
    </lineage>
</organism>
<evidence type="ECO:0000259" key="1">
    <source>
        <dbReference type="Pfam" id="PF20215"/>
    </source>
</evidence>
<sequence>MNTQIFLKDILLYYDTPQLFVARDAVGTNYICMVVEQNEGFDNYACIQISEKKLGYFSNGHIDLRAVFVSPEIKKYYQSKIHDFELNFFEITSLENEELPDKWYPDEGVVIKIDQGQSEIVAESKDKAKTIVYLSLNPPESANEPKINTLSLAEALLRFQTMLKYAYKKSIAQIPYASRKQLNVQENYQLDVFAFAPGSFKVKMQSQSYPNLFGETEIIRALLLVDQHVDNIDNVDSSLKLLSENKGHFANTYINFLKYIAESKSKLSYSWAFSSIKSPITKQITSDQAQYLYEIFNQQDELKEEKIELIGYFDKVDEKYGKWRLVDQENNTHNGELGEVEGLTLKGVIIGTKLYKLLCIEKIIEVVGTSEEKKSIQLMELKQLESERGTEQRH</sequence>